<evidence type="ECO:0000313" key="1">
    <source>
        <dbReference type="EMBL" id="MFC4492310.1"/>
    </source>
</evidence>
<gene>
    <name evidence="1" type="ORF">ACFO0R_22095</name>
</gene>
<evidence type="ECO:0000313" key="2">
    <source>
        <dbReference type="Proteomes" id="UP001595999"/>
    </source>
</evidence>
<proteinExistence type="predicted"/>
<protein>
    <submittedName>
        <fullName evidence="1">Uncharacterized protein</fullName>
    </submittedName>
</protein>
<organism evidence="1 2">
    <name type="scientific">Chromobacterium aquaticum</name>
    <dbReference type="NCBI Taxonomy" id="467180"/>
    <lineage>
        <taxon>Bacteria</taxon>
        <taxon>Pseudomonadati</taxon>
        <taxon>Pseudomonadota</taxon>
        <taxon>Betaproteobacteria</taxon>
        <taxon>Neisseriales</taxon>
        <taxon>Chromobacteriaceae</taxon>
        <taxon>Chromobacterium</taxon>
    </lineage>
</organism>
<reference evidence="2" key="1">
    <citation type="journal article" date="2019" name="Int. J. Syst. Evol. Microbiol.">
        <title>The Global Catalogue of Microorganisms (GCM) 10K type strain sequencing project: providing services to taxonomists for standard genome sequencing and annotation.</title>
        <authorList>
            <consortium name="The Broad Institute Genomics Platform"/>
            <consortium name="The Broad Institute Genome Sequencing Center for Infectious Disease"/>
            <person name="Wu L."/>
            <person name="Ma J."/>
        </authorList>
    </citation>
    <scope>NUCLEOTIDE SEQUENCE [LARGE SCALE GENOMIC DNA]</scope>
    <source>
        <strain evidence="2">CGMCC 4.7608</strain>
    </source>
</reference>
<comment type="caution">
    <text evidence="1">The sequence shown here is derived from an EMBL/GenBank/DDBJ whole genome shotgun (WGS) entry which is preliminary data.</text>
</comment>
<keyword evidence="2" id="KW-1185">Reference proteome</keyword>
<dbReference type="Proteomes" id="UP001595999">
    <property type="component" value="Unassembled WGS sequence"/>
</dbReference>
<accession>A0ABV8ZY65</accession>
<name>A0ABV8ZY65_9NEIS</name>
<dbReference type="EMBL" id="JBHSEK010000025">
    <property type="protein sequence ID" value="MFC4492310.1"/>
    <property type="molecule type" value="Genomic_DNA"/>
</dbReference>
<sequence>MTPTQATLRQAICTLSLIDTVFHRLGVRIGSEELSPVEAWAETCRTFQLLDLQQRLPELIAALRAIAEPRPEYDAHNMSALDYQIEALVQDYYRQANPPQPAKDS</sequence>
<dbReference type="RefSeq" id="WP_231462055.1">
    <property type="nucleotide sequence ID" value="NZ_JAJOHW010000056.1"/>
</dbReference>